<dbReference type="Proteomes" id="UP000565089">
    <property type="component" value="Unassembled WGS sequence"/>
</dbReference>
<dbReference type="Pfam" id="PF22725">
    <property type="entry name" value="GFO_IDH_MocA_C3"/>
    <property type="match status" value="1"/>
</dbReference>
<evidence type="ECO:0000313" key="2">
    <source>
        <dbReference type="EMBL" id="MBB4710778.1"/>
    </source>
</evidence>
<dbReference type="Gene3D" id="3.30.360.10">
    <property type="entry name" value="Dihydrodipicolinate Reductase, domain 2"/>
    <property type="match status" value="1"/>
</dbReference>
<comment type="caution">
    <text evidence="2">The sequence shown here is derived from an EMBL/GenBank/DDBJ whole genome shotgun (WGS) entry which is preliminary data.</text>
</comment>
<gene>
    <name evidence="2" type="ORF">BJ965_000660</name>
</gene>
<dbReference type="InterPro" id="IPR055170">
    <property type="entry name" value="GFO_IDH_MocA-like_dom"/>
</dbReference>
<feature type="domain" description="GFO/IDH/MocA-like oxidoreductase" evidence="1">
    <location>
        <begin position="38"/>
        <end position="85"/>
    </location>
</feature>
<protein>
    <submittedName>
        <fullName evidence="2">Putative dehydrogenase</fullName>
    </submittedName>
</protein>
<dbReference type="EMBL" id="JACHMS010000001">
    <property type="protein sequence ID" value="MBB4710778.1"/>
    <property type="molecule type" value="Genomic_DNA"/>
</dbReference>
<organism evidence="2 3">
    <name type="scientific">Streptomyces luteogriseus</name>
    <dbReference type="NCBI Taxonomy" id="68233"/>
    <lineage>
        <taxon>Bacteria</taxon>
        <taxon>Bacillati</taxon>
        <taxon>Actinomycetota</taxon>
        <taxon>Actinomycetes</taxon>
        <taxon>Kitasatosporales</taxon>
        <taxon>Streptomycetaceae</taxon>
        <taxon>Streptomyces</taxon>
    </lineage>
</organism>
<accession>A0A7W7GFV7</accession>
<dbReference type="SUPFAM" id="SSF55347">
    <property type="entry name" value="Glyceraldehyde-3-phosphate dehydrogenase-like, C-terminal domain"/>
    <property type="match status" value="1"/>
</dbReference>
<evidence type="ECO:0000313" key="3">
    <source>
        <dbReference type="Proteomes" id="UP000565089"/>
    </source>
</evidence>
<proteinExistence type="predicted"/>
<evidence type="ECO:0000259" key="1">
    <source>
        <dbReference type="Pfam" id="PF22725"/>
    </source>
</evidence>
<name>A0A7W7GFV7_9ACTN</name>
<keyword evidence="3" id="KW-1185">Reference proteome</keyword>
<reference evidence="2 3" key="1">
    <citation type="submission" date="2020-08" db="EMBL/GenBank/DDBJ databases">
        <title>Sequencing the genomes of 1000 actinobacteria strains.</title>
        <authorList>
            <person name="Klenk H.-P."/>
        </authorList>
    </citation>
    <scope>NUCLEOTIDE SEQUENCE [LARGE SCALE GENOMIC DNA]</scope>
    <source>
        <strain evidence="2 3">DSM 40483</strain>
    </source>
</reference>
<dbReference type="AlphaFoldDB" id="A0A7W7GFV7"/>
<sequence>MILMEVELGDPRIQVLREQGTQAALIGLPDDSRQLSCVDHPVEVATHVTGVLEHASGALSTLVMSFDVWVAGLPHIEIYGTEGSLSFPDPNHFDGPVRLFRTGAETKDWEDVPVRGGYPGAERGYGIADLAATHASDTPHRADGCLAHHVLEVMEALLAAAEAGQPVHITSTPVRPAAVPAHAGRAFAAHTGR</sequence>